<dbReference type="EMBL" id="GL877477">
    <property type="protein sequence ID" value="ELA45957.1"/>
    <property type="molecule type" value="Genomic_DNA"/>
</dbReference>
<dbReference type="SUPFAM" id="SSF56808">
    <property type="entry name" value="Ribosomal protein L1"/>
    <property type="match status" value="1"/>
</dbReference>
<dbReference type="InterPro" id="IPR002143">
    <property type="entry name" value="Ribosomal_uL1"/>
</dbReference>
<keyword evidence="3" id="KW-0687">Ribonucleoprotein</keyword>
<dbReference type="InterPro" id="IPR016095">
    <property type="entry name" value="Ribosomal_uL1_3-a/b-sand"/>
</dbReference>
<comment type="similarity">
    <text evidence="1">Belongs to the universal ribosomal protein uL1 family.</text>
</comment>
<dbReference type="OrthoDB" id="2449818at2759"/>
<gene>
    <name evidence="4" type="ORF">VCUG_02547</name>
</gene>
<dbReference type="Gene3D" id="3.40.50.790">
    <property type="match status" value="1"/>
</dbReference>
<sequence length="180" mass="20958">MSLKGYDYKKDVRFDGNVVLPYPKRRAERILVVADKSLETKAKELNLEYKPFEELEGKNKEKQTLKKKLALKYHSFISSPNFNSAFEVKIFNRKRKAVYVIRNPNDLQNFYNEVVKMVKFKLRKTNDLSFTVGYCEMSEEEIYSNLSTGLNFLSTLLKKGYKSLGGVVLKSCQGKPIRIY</sequence>
<name>L2GRG4_VAVCU</name>
<evidence type="ECO:0000313" key="5">
    <source>
        <dbReference type="Proteomes" id="UP000011081"/>
    </source>
</evidence>
<dbReference type="RefSeq" id="XP_008075554.1">
    <property type="nucleotide sequence ID" value="XM_008077363.1"/>
</dbReference>
<dbReference type="PIRSF" id="PIRSF002155">
    <property type="entry name" value="Ribosomal_L1"/>
    <property type="match status" value="1"/>
</dbReference>
<dbReference type="GeneID" id="19880408"/>
<evidence type="ECO:0008006" key="6">
    <source>
        <dbReference type="Google" id="ProtNLM"/>
    </source>
</evidence>
<evidence type="ECO:0000256" key="3">
    <source>
        <dbReference type="ARBA" id="ARBA00023274"/>
    </source>
</evidence>
<keyword evidence="5" id="KW-1185">Reference proteome</keyword>
<dbReference type="GO" id="GO:0006412">
    <property type="term" value="P:translation"/>
    <property type="evidence" value="ECO:0007669"/>
    <property type="project" value="InterPro"/>
</dbReference>
<dbReference type="GO" id="GO:0003735">
    <property type="term" value="F:structural constituent of ribosome"/>
    <property type="evidence" value="ECO:0007669"/>
    <property type="project" value="InterPro"/>
</dbReference>
<evidence type="ECO:0000313" key="4">
    <source>
        <dbReference type="EMBL" id="ELA45957.1"/>
    </source>
</evidence>
<evidence type="ECO:0000256" key="1">
    <source>
        <dbReference type="ARBA" id="ARBA00010531"/>
    </source>
</evidence>
<dbReference type="Gene3D" id="3.30.190.20">
    <property type="match status" value="1"/>
</dbReference>
<evidence type="ECO:0000256" key="2">
    <source>
        <dbReference type="ARBA" id="ARBA00022980"/>
    </source>
</evidence>
<proteinExistence type="inferred from homology"/>
<dbReference type="Pfam" id="PF00687">
    <property type="entry name" value="Ribosomal_L1"/>
    <property type="match status" value="1"/>
</dbReference>
<dbReference type="FunCoup" id="L2GRG4">
    <property type="interactions" value="191"/>
</dbReference>
<dbReference type="InParanoid" id="L2GRG4"/>
<dbReference type="GO" id="GO:0003723">
    <property type="term" value="F:RNA binding"/>
    <property type="evidence" value="ECO:0007669"/>
    <property type="project" value="InterPro"/>
</dbReference>
<dbReference type="VEuPathDB" id="MicrosporidiaDB:VCUG_02547"/>
<organism evidence="4 5">
    <name type="scientific">Vavraia culicis (isolate floridensis)</name>
    <name type="common">Microsporidian parasite</name>
    <dbReference type="NCBI Taxonomy" id="948595"/>
    <lineage>
        <taxon>Eukaryota</taxon>
        <taxon>Fungi</taxon>
        <taxon>Fungi incertae sedis</taxon>
        <taxon>Microsporidia</taxon>
        <taxon>Pleistophoridae</taxon>
        <taxon>Vavraia</taxon>
    </lineage>
</organism>
<dbReference type="OMA" id="CVGHVNM"/>
<reference evidence="5" key="1">
    <citation type="submission" date="2011-03" db="EMBL/GenBank/DDBJ databases">
        <title>The genome sequence of Vavraia culicis strain floridensis.</title>
        <authorList>
            <consortium name="The Broad Institute Genome Sequencing Platform"/>
            <person name="Cuomo C."/>
            <person name="Becnel J."/>
            <person name="Sanscrainte N."/>
            <person name="Young S.K."/>
            <person name="Zeng Q."/>
            <person name="Gargeya S."/>
            <person name="Fitzgerald M."/>
            <person name="Haas B."/>
            <person name="Abouelleil A."/>
            <person name="Alvarado L."/>
            <person name="Arachchi H.M."/>
            <person name="Berlin A."/>
            <person name="Chapman S.B."/>
            <person name="Gearin G."/>
            <person name="Goldberg J."/>
            <person name="Griggs A."/>
            <person name="Gujja S."/>
            <person name="Hansen M."/>
            <person name="Heiman D."/>
            <person name="Howarth C."/>
            <person name="Larimer J."/>
            <person name="Lui A."/>
            <person name="MacDonald P.J.P."/>
            <person name="McCowen C."/>
            <person name="Montmayeur A."/>
            <person name="Murphy C."/>
            <person name="Neiman D."/>
            <person name="Pearson M."/>
            <person name="Priest M."/>
            <person name="Roberts A."/>
            <person name="Saif S."/>
            <person name="Shea T."/>
            <person name="Sisk P."/>
            <person name="Stolte C."/>
            <person name="Sykes S."/>
            <person name="Wortman J."/>
            <person name="Nusbaum C."/>
            <person name="Birren B."/>
        </authorList>
    </citation>
    <scope>NUCLEOTIDE SEQUENCE [LARGE SCALE GENOMIC DNA]</scope>
    <source>
        <strain evidence="5">floridensis</strain>
    </source>
</reference>
<dbReference type="GO" id="GO:0015934">
    <property type="term" value="C:large ribosomal subunit"/>
    <property type="evidence" value="ECO:0007669"/>
    <property type="project" value="InterPro"/>
</dbReference>
<dbReference type="Proteomes" id="UP000011081">
    <property type="component" value="Unassembled WGS sequence"/>
</dbReference>
<accession>L2GRG4</accession>
<dbReference type="InterPro" id="IPR028364">
    <property type="entry name" value="Ribosomal_uL1/biogenesis"/>
</dbReference>
<dbReference type="HOGENOM" id="CLU_062853_3_1_1"/>
<keyword evidence="2" id="KW-0689">Ribosomal protein</keyword>
<dbReference type="InterPro" id="IPR023674">
    <property type="entry name" value="Ribosomal_uL1-like"/>
</dbReference>
<dbReference type="STRING" id="948595.L2GRG4"/>
<protein>
    <recommendedName>
        <fullName evidence="6">Ribosomal protein L1</fullName>
    </recommendedName>
</protein>
<dbReference type="AlphaFoldDB" id="L2GRG4"/>